<keyword evidence="5 8" id="KW-1133">Transmembrane helix</keyword>
<feature type="transmembrane region" description="Helical" evidence="8">
    <location>
        <begin position="80"/>
        <end position="102"/>
    </location>
</feature>
<reference evidence="9 10" key="1">
    <citation type="journal article" date="2007" name="Proc. Natl. Acad. Sci. U.S.A.">
        <title>Dandruff-associated Malassezia genomes reveal convergent and divergent virulence traits shared with plant and human fungal pathogens.</title>
        <authorList>
            <person name="Xu J."/>
            <person name="Saunders C.W."/>
            <person name="Hu P."/>
            <person name="Grant R.A."/>
            <person name="Boekhout T."/>
            <person name="Kuramae E.E."/>
            <person name="Kronstad J.W."/>
            <person name="Deangelis Y.M."/>
            <person name="Reeder N.L."/>
            <person name="Johnstone K.R."/>
            <person name="Leland M."/>
            <person name="Fieno A.M."/>
            <person name="Begley W.M."/>
            <person name="Sun Y."/>
            <person name="Lacey M.P."/>
            <person name="Chaudhary T."/>
            <person name="Keough T."/>
            <person name="Chu L."/>
            <person name="Sears R."/>
            <person name="Yuan B."/>
            <person name="Dawson T.L.Jr."/>
        </authorList>
    </citation>
    <scope>NUCLEOTIDE SEQUENCE [LARGE SCALE GENOMIC DNA]</scope>
    <source>
        <strain evidence="10">ATCC MYA-4612 / CBS 7966</strain>
    </source>
</reference>
<feature type="transmembrane region" description="Helical" evidence="8">
    <location>
        <begin position="458"/>
        <end position="477"/>
    </location>
</feature>
<dbReference type="PANTHER" id="PTHR31806">
    <property type="entry name" value="PURINE-CYTOSINE PERMEASE FCY2-RELATED"/>
    <property type="match status" value="1"/>
</dbReference>
<feature type="transmembrane region" description="Helical" evidence="8">
    <location>
        <begin position="489"/>
        <end position="509"/>
    </location>
</feature>
<sequence length="518" mass="56785">MAPLDTSISNAGSVDKASALETKSIDADLGHDMERNSQSPRIYKRFRQVLSSPRWTGFAWLEWTNIEPIKPDEQQLKHPFSIALIWLSVNLNVLSFSTGMLAPQMGFGFRYFSYTTLGFLIAWGVFPACFSIFGHKLGLRQMVHCRYSFGYVGASIVALLATITGIGYTILNGILAGETLQAVSPHGSMSATVGIVIVTVLALLVSFCGIRVLNMIDCVFWLPVLISFAIMAGEAKSGPAGLHTDPNETRPTSQSVLALGCLHAGYYVTYASFSSDVSMYYHRDRSSWLLFVAVFVALIFSAPPIMMLGAAFATSADTVPAWREAIASNPSPGPIIHLVLSSHLGNFGKFLTVLIALSAMSNMMTTFYSMGLCIQTAFPPLMVLPRFVIPIFAMAIVLPIAIVGQNEFYTALTNFVSVIAYWACLFIGVVCADFVVIRRCRMSSYDLTIWDDWRKLPPGIAAITASVLSLGLIIPFMDQAWFTGPLGRHVGDLGFEVGLGLSFVLYCLLRPIEQWLWH</sequence>
<feature type="transmembrane region" description="Helical" evidence="8">
    <location>
        <begin position="147"/>
        <end position="171"/>
    </location>
</feature>
<proteinExistence type="inferred from homology"/>
<comment type="subcellular location">
    <subcellularLocation>
        <location evidence="1">Membrane</location>
        <topology evidence="1">Multi-pass membrane protein</topology>
    </subcellularLocation>
</comment>
<evidence type="ECO:0008006" key="11">
    <source>
        <dbReference type="Google" id="ProtNLM"/>
    </source>
</evidence>
<evidence type="ECO:0000256" key="6">
    <source>
        <dbReference type="ARBA" id="ARBA00023136"/>
    </source>
</evidence>
<dbReference type="EMBL" id="AAYY01000018">
    <property type="protein sequence ID" value="EDP41605.1"/>
    <property type="molecule type" value="Genomic_DNA"/>
</dbReference>
<evidence type="ECO:0000256" key="1">
    <source>
        <dbReference type="ARBA" id="ARBA00004141"/>
    </source>
</evidence>
<evidence type="ECO:0000256" key="2">
    <source>
        <dbReference type="ARBA" id="ARBA00008974"/>
    </source>
</evidence>
<comment type="caution">
    <text evidence="9">The sequence shown here is derived from an EMBL/GenBank/DDBJ whole genome shotgun (WGS) entry which is preliminary data.</text>
</comment>
<feature type="transmembrane region" description="Helical" evidence="8">
    <location>
        <begin position="287"/>
        <end position="313"/>
    </location>
</feature>
<dbReference type="Pfam" id="PF02133">
    <property type="entry name" value="Transp_cyt_pur"/>
    <property type="match status" value="1"/>
</dbReference>
<dbReference type="Gene3D" id="1.10.4160.10">
    <property type="entry name" value="Hydantoin permease"/>
    <property type="match status" value="1"/>
</dbReference>
<protein>
    <recommendedName>
        <fullName evidence="11">Purine-cytosine permease</fullName>
    </recommendedName>
</protein>
<comment type="similarity">
    <text evidence="2 7">Belongs to the purine-cytosine permease (2.A.39) family.</text>
</comment>
<dbReference type="OrthoDB" id="2116389at2759"/>
<evidence type="ECO:0000256" key="7">
    <source>
        <dbReference type="PIRNR" id="PIRNR002744"/>
    </source>
</evidence>
<dbReference type="InParanoid" id="A8QCA3"/>
<dbReference type="RefSeq" id="XP_001728819.1">
    <property type="nucleotide sequence ID" value="XM_001728767.1"/>
</dbReference>
<evidence type="ECO:0000313" key="10">
    <source>
        <dbReference type="Proteomes" id="UP000008837"/>
    </source>
</evidence>
<dbReference type="GO" id="GO:0005886">
    <property type="term" value="C:plasma membrane"/>
    <property type="evidence" value="ECO:0007669"/>
    <property type="project" value="TreeGrafter"/>
</dbReference>
<evidence type="ECO:0000256" key="8">
    <source>
        <dbReference type="SAM" id="Phobius"/>
    </source>
</evidence>
<feature type="transmembrane region" description="Helical" evidence="8">
    <location>
        <begin position="218"/>
        <end position="235"/>
    </location>
</feature>
<gene>
    <name evidence="9" type="ORF">MGL_3986</name>
</gene>
<feature type="transmembrane region" description="Helical" evidence="8">
    <location>
        <begin position="255"/>
        <end position="275"/>
    </location>
</feature>
<keyword evidence="6 7" id="KW-0472">Membrane</keyword>
<dbReference type="Proteomes" id="UP000008837">
    <property type="component" value="Unassembled WGS sequence"/>
</dbReference>
<feature type="transmembrane region" description="Helical" evidence="8">
    <location>
        <begin position="350"/>
        <end position="371"/>
    </location>
</feature>
<feature type="transmembrane region" description="Helical" evidence="8">
    <location>
        <begin position="383"/>
        <end position="403"/>
    </location>
</feature>
<evidence type="ECO:0000313" key="9">
    <source>
        <dbReference type="EMBL" id="EDP41605.1"/>
    </source>
</evidence>
<dbReference type="AlphaFoldDB" id="A8QCA3"/>
<dbReference type="OMA" id="ARWGWET"/>
<keyword evidence="3 7" id="KW-0813">Transport</keyword>
<dbReference type="InterPro" id="IPR026030">
    <property type="entry name" value="Pur-cyt_permease_Fcy2/21/22"/>
</dbReference>
<dbReference type="GeneID" id="5853125"/>
<keyword evidence="10" id="KW-1185">Reference proteome</keyword>
<feature type="transmembrane region" description="Helical" evidence="8">
    <location>
        <begin position="415"/>
        <end position="437"/>
    </location>
</feature>
<name>A8QCA3_MALGO</name>
<evidence type="ECO:0000256" key="3">
    <source>
        <dbReference type="ARBA" id="ARBA00022448"/>
    </source>
</evidence>
<dbReference type="PANTHER" id="PTHR31806:SF5">
    <property type="entry name" value="PURINE-CYTOSINE PERMEASE FCY21"/>
    <property type="match status" value="1"/>
</dbReference>
<organism evidence="9 10">
    <name type="scientific">Malassezia globosa (strain ATCC MYA-4612 / CBS 7966)</name>
    <name type="common">Dandruff-associated fungus</name>
    <dbReference type="NCBI Taxonomy" id="425265"/>
    <lineage>
        <taxon>Eukaryota</taxon>
        <taxon>Fungi</taxon>
        <taxon>Dikarya</taxon>
        <taxon>Basidiomycota</taxon>
        <taxon>Ustilaginomycotina</taxon>
        <taxon>Malasseziomycetes</taxon>
        <taxon>Malasseziales</taxon>
        <taxon>Malasseziaceae</taxon>
        <taxon>Malassezia</taxon>
    </lineage>
</organism>
<dbReference type="FunCoup" id="A8QCA3">
    <property type="interactions" value="250"/>
</dbReference>
<evidence type="ECO:0000256" key="5">
    <source>
        <dbReference type="ARBA" id="ARBA00022989"/>
    </source>
</evidence>
<feature type="transmembrane region" description="Helical" evidence="8">
    <location>
        <begin position="114"/>
        <end position="135"/>
    </location>
</feature>
<dbReference type="VEuPathDB" id="FungiDB:MGL_3986"/>
<keyword evidence="4 8" id="KW-0812">Transmembrane</keyword>
<dbReference type="InterPro" id="IPR001248">
    <property type="entry name" value="Pur-cyt_permease"/>
</dbReference>
<dbReference type="PIRSF" id="PIRSF002744">
    <property type="entry name" value="Pur-cyt_permease"/>
    <property type="match status" value="1"/>
</dbReference>
<accession>A8QCA3</accession>
<dbReference type="KEGG" id="mgl:MGL_3986"/>
<dbReference type="GO" id="GO:0022857">
    <property type="term" value="F:transmembrane transporter activity"/>
    <property type="evidence" value="ECO:0007669"/>
    <property type="project" value="InterPro"/>
</dbReference>
<feature type="transmembrane region" description="Helical" evidence="8">
    <location>
        <begin position="191"/>
        <end position="213"/>
    </location>
</feature>
<evidence type="ECO:0000256" key="4">
    <source>
        <dbReference type="ARBA" id="ARBA00022692"/>
    </source>
</evidence>